<dbReference type="Proteomes" id="UP000001645">
    <property type="component" value="Chromosome 11"/>
</dbReference>
<keyword evidence="2" id="KW-1185">Reference proteome</keyword>
<evidence type="ECO:0000313" key="2">
    <source>
        <dbReference type="Proteomes" id="UP000001645"/>
    </source>
</evidence>
<reference evidence="1 2" key="1">
    <citation type="journal article" date="2010" name="PLoS Biol.">
        <title>Multi-platform next-generation sequencing of the domestic turkey (Meleagris gallopavo): genome assembly and analysis.</title>
        <authorList>
            <person name="Dalloul R.A."/>
            <person name="Long J.A."/>
            <person name="Zimin A.V."/>
            <person name="Aslam L."/>
            <person name="Beal K."/>
            <person name="Blomberg L.A."/>
            <person name="Bouffard P."/>
            <person name="Burt D.W."/>
            <person name="Crasta O."/>
            <person name="Crooijmans R.P."/>
            <person name="Cooper K."/>
            <person name="Coulombe R.A."/>
            <person name="De S."/>
            <person name="Delany M.E."/>
            <person name="Dodgson J.B."/>
            <person name="Dong J.J."/>
            <person name="Evans C."/>
            <person name="Frederickson K.M."/>
            <person name="Flicek P."/>
            <person name="Florea L."/>
            <person name="Folkerts O."/>
            <person name="Groenen M.A."/>
            <person name="Harkins T.T."/>
            <person name="Herrero J."/>
            <person name="Hoffmann S."/>
            <person name="Megens H.J."/>
            <person name="Jiang A."/>
            <person name="de Jong P."/>
            <person name="Kaiser P."/>
            <person name="Kim H."/>
            <person name="Kim K.W."/>
            <person name="Kim S."/>
            <person name="Langenberger D."/>
            <person name="Lee M.K."/>
            <person name="Lee T."/>
            <person name="Mane S."/>
            <person name="Marcais G."/>
            <person name="Marz M."/>
            <person name="McElroy A.P."/>
            <person name="Modise T."/>
            <person name="Nefedov M."/>
            <person name="Notredame C."/>
            <person name="Paton I.R."/>
            <person name="Payne W.S."/>
            <person name="Pertea G."/>
            <person name="Prickett D."/>
            <person name="Puiu D."/>
            <person name="Qioa D."/>
            <person name="Raineri E."/>
            <person name="Ruffier M."/>
            <person name="Salzberg S.L."/>
            <person name="Schatz M.C."/>
            <person name="Scheuring C."/>
            <person name="Schmidt C.J."/>
            <person name="Schroeder S."/>
            <person name="Searle S.M."/>
            <person name="Smith E.J."/>
            <person name="Smith J."/>
            <person name="Sonstegard T.S."/>
            <person name="Stadler P.F."/>
            <person name="Tafer H."/>
            <person name="Tu Z.J."/>
            <person name="Van Tassell C.P."/>
            <person name="Vilella A.J."/>
            <person name="Williams K.P."/>
            <person name="Yorke J.A."/>
            <person name="Zhang L."/>
            <person name="Zhang H.B."/>
            <person name="Zhang X."/>
            <person name="Zhang Y."/>
            <person name="Reed K.M."/>
        </authorList>
    </citation>
    <scope>NUCLEOTIDE SEQUENCE [LARGE SCALE GENOMIC DNA]</scope>
</reference>
<proteinExistence type="predicted"/>
<evidence type="ECO:0000313" key="1">
    <source>
        <dbReference type="Ensembl" id="ENSMGAP00000030665.1"/>
    </source>
</evidence>
<name>A0A803YFW8_MELGA</name>
<dbReference type="AlphaFoldDB" id="A0A803YFW8"/>
<sequence>MGTEKVFLLVLKEISLSHLSWVFSQFCELNGQHVVWESILVLVSTSTNSMQNVRLCMQGEGKCQPELQVALWRGLHLSIDLGRNQVPSLLL</sequence>
<organism evidence="1 2">
    <name type="scientific">Meleagris gallopavo</name>
    <name type="common">Wild turkey</name>
    <dbReference type="NCBI Taxonomy" id="9103"/>
    <lineage>
        <taxon>Eukaryota</taxon>
        <taxon>Metazoa</taxon>
        <taxon>Chordata</taxon>
        <taxon>Craniata</taxon>
        <taxon>Vertebrata</taxon>
        <taxon>Euteleostomi</taxon>
        <taxon>Archelosauria</taxon>
        <taxon>Archosauria</taxon>
        <taxon>Dinosauria</taxon>
        <taxon>Saurischia</taxon>
        <taxon>Theropoda</taxon>
        <taxon>Coelurosauria</taxon>
        <taxon>Aves</taxon>
        <taxon>Neognathae</taxon>
        <taxon>Galloanserae</taxon>
        <taxon>Galliformes</taxon>
        <taxon>Phasianidae</taxon>
        <taxon>Meleagridinae</taxon>
        <taxon>Meleagris</taxon>
    </lineage>
</organism>
<dbReference type="InParanoid" id="A0A803YFW8"/>
<accession>A0A803YFW8</accession>
<reference evidence="1" key="2">
    <citation type="submission" date="2025-08" db="UniProtKB">
        <authorList>
            <consortium name="Ensembl"/>
        </authorList>
    </citation>
    <scope>IDENTIFICATION</scope>
</reference>
<dbReference type="Ensembl" id="ENSMGAT00000022477.1">
    <property type="protein sequence ID" value="ENSMGAP00000030665.1"/>
    <property type="gene ID" value="ENSMGAG00000021429.1"/>
</dbReference>
<reference evidence="1" key="3">
    <citation type="submission" date="2025-09" db="UniProtKB">
        <authorList>
            <consortium name="Ensembl"/>
        </authorList>
    </citation>
    <scope>IDENTIFICATION</scope>
</reference>
<protein>
    <submittedName>
        <fullName evidence="1">Uncharacterized protein</fullName>
    </submittedName>
</protein>